<accession>A0A1Y1IJM8</accession>
<evidence type="ECO:0000313" key="2">
    <source>
        <dbReference type="EMBL" id="GAQ88827.1"/>
    </source>
</evidence>
<evidence type="ECO:0000313" key="3">
    <source>
        <dbReference type="Proteomes" id="UP000054558"/>
    </source>
</evidence>
<organism evidence="2 3">
    <name type="scientific">Klebsormidium nitens</name>
    <name type="common">Green alga</name>
    <name type="synonym">Ulothrix nitens</name>
    <dbReference type="NCBI Taxonomy" id="105231"/>
    <lineage>
        <taxon>Eukaryota</taxon>
        <taxon>Viridiplantae</taxon>
        <taxon>Streptophyta</taxon>
        <taxon>Klebsormidiophyceae</taxon>
        <taxon>Klebsormidiales</taxon>
        <taxon>Klebsormidiaceae</taxon>
        <taxon>Klebsormidium</taxon>
    </lineage>
</organism>
<feature type="region of interest" description="Disordered" evidence="1">
    <location>
        <begin position="97"/>
        <end position="126"/>
    </location>
</feature>
<feature type="region of interest" description="Disordered" evidence="1">
    <location>
        <begin position="145"/>
        <end position="191"/>
    </location>
</feature>
<dbReference type="Proteomes" id="UP000054558">
    <property type="component" value="Unassembled WGS sequence"/>
</dbReference>
<dbReference type="OrthoDB" id="2017266at2759"/>
<feature type="compositionally biased region" description="Low complexity" evidence="1">
    <location>
        <begin position="145"/>
        <end position="156"/>
    </location>
</feature>
<protein>
    <submittedName>
        <fullName evidence="2">ARM repeat superfamily protein</fullName>
    </submittedName>
</protein>
<gene>
    <name evidence="2" type="ORF">KFL_004620070</name>
</gene>
<dbReference type="STRING" id="105231.A0A1Y1IJM8"/>
<dbReference type="PANTHER" id="PTHR47673:SF1">
    <property type="entry name" value="ARM REPEAT SUPERFAMILY PROTEIN"/>
    <property type="match status" value="1"/>
</dbReference>
<keyword evidence="3" id="KW-1185">Reference proteome</keyword>
<dbReference type="PANTHER" id="PTHR47673">
    <property type="entry name" value="ARM REPEAT SUPERFAMILY PROTEIN"/>
    <property type="match status" value="1"/>
</dbReference>
<dbReference type="SUPFAM" id="SSF48371">
    <property type="entry name" value="ARM repeat"/>
    <property type="match status" value="1"/>
</dbReference>
<dbReference type="AlphaFoldDB" id="A0A1Y1IJM8"/>
<dbReference type="Gene3D" id="1.25.10.10">
    <property type="entry name" value="Leucine-rich Repeat Variant"/>
    <property type="match status" value="1"/>
</dbReference>
<dbReference type="InterPro" id="IPR011989">
    <property type="entry name" value="ARM-like"/>
</dbReference>
<dbReference type="InterPro" id="IPR016024">
    <property type="entry name" value="ARM-type_fold"/>
</dbReference>
<sequence length="339" mass="35690">MALPSVLAKLLPFTRQATAPSIVREAFAILTQRFTTVEVALTKHSTCLGDQIATKPVLGLPSAGQNASASISQPHPAPIPFPSISSSVFLFRSVKTSARTTSKTPKPQKAALASGLPSGKPPNQVVNQSISSKLAENLSRARSQAAPATLASSAASPEFSSGGARATTSVHEAGGPGGEASQPQFSGSEEERKGSKVVRVLAIMVLGYIGWNIYPLMGESMVTHAVALTRSKDPFLQRSGASRVAMIATTEKRRRKVVELGGVASLARIVRNESVDDVTLEQVLDSLVKICEGPEAIAALREADLNTTLQRVMASRTESGLLDKASVLLERSIETELAI</sequence>
<proteinExistence type="predicted"/>
<dbReference type="EMBL" id="DF237411">
    <property type="protein sequence ID" value="GAQ88827.1"/>
    <property type="molecule type" value="Genomic_DNA"/>
</dbReference>
<name>A0A1Y1IJM8_KLENI</name>
<evidence type="ECO:0000256" key="1">
    <source>
        <dbReference type="SAM" id="MobiDB-lite"/>
    </source>
</evidence>
<reference evidence="2 3" key="1">
    <citation type="journal article" date="2014" name="Nat. Commun.">
        <title>Klebsormidium flaccidum genome reveals primary factors for plant terrestrial adaptation.</title>
        <authorList>
            <person name="Hori K."/>
            <person name="Maruyama F."/>
            <person name="Fujisawa T."/>
            <person name="Togashi T."/>
            <person name="Yamamoto N."/>
            <person name="Seo M."/>
            <person name="Sato S."/>
            <person name="Yamada T."/>
            <person name="Mori H."/>
            <person name="Tajima N."/>
            <person name="Moriyama T."/>
            <person name="Ikeuchi M."/>
            <person name="Watanabe M."/>
            <person name="Wada H."/>
            <person name="Kobayashi K."/>
            <person name="Saito M."/>
            <person name="Masuda T."/>
            <person name="Sasaki-Sekimoto Y."/>
            <person name="Mashiguchi K."/>
            <person name="Awai K."/>
            <person name="Shimojima M."/>
            <person name="Masuda S."/>
            <person name="Iwai M."/>
            <person name="Nobusawa T."/>
            <person name="Narise T."/>
            <person name="Kondo S."/>
            <person name="Saito H."/>
            <person name="Sato R."/>
            <person name="Murakawa M."/>
            <person name="Ihara Y."/>
            <person name="Oshima-Yamada Y."/>
            <person name="Ohtaka K."/>
            <person name="Satoh M."/>
            <person name="Sonobe K."/>
            <person name="Ishii M."/>
            <person name="Ohtani R."/>
            <person name="Kanamori-Sato M."/>
            <person name="Honoki R."/>
            <person name="Miyazaki D."/>
            <person name="Mochizuki H."/>
            <person name="Umetsu J."/>
            <person name="Higashi K."/>
            <person name="Shibata D."/>
            <person name="Kamiya Y."/>
            <person name="Sato N."/>
            <person name="Nakamura Y."/>
            <person name="Tabata S."/>
            <person name="Ida S."/>
            <person name="Kurokawa K."/>
            <person name="Ohta H."/>
        </authorList>
    </citation>
    <scope>NUCLEOTIDE SEQUENCE [LARGE SCALE GENOMIC DNA]</scope>
    <source>
        <strain evidence="2 3">NIES-2285</strain>
    </source>
</reference>